<dbReference type="Proteomes" id="UP000306236">
    <property type="component" value="Unassembled WGS sequence"/>
</dbReference>
<dbReference type="GO" id="GO:0005737">
    <property type="term" value="C:cytoplasm"/>
    <property type="evidence" value="ECO:0007669"/>
    <property type="project" value="TreeGrafter"/>
</dbReference>
<evidence type="ECO:0000259" key="1">
    <source>
        <dbReference type="Pfam" id="PF01370"/>
    </source>
</evidence>
<dbReference type="InterPro" id="IPR036291">
    <property type="entry name" value="NAD(P)-bd_dom_sf"/>
</dbReference>
<reference evidence="2 3" key="1">
    <citation type="submission" date="2019-04" db="EMBL/GenBank/DDBJ databases">
        <title>Lampropedia sp YIM MLB12 draf genome.</title>
        <authorList>
            <person name="Wang Y.-X."/>
        </authorList>
    </citation>
    <scope>NUCLEOTIDE SEQUENCE [LARGE SCALE GENOMIC DNA]</scope>
    <source>
        <strain evidence="2 3">YIM MLB12</strain>
    </source>
</reference>
<dbReference type="Pfam" id="PF01370">
    <property type="entry name" value="Epimerase"/>
    <property type="match status" value="1"/>
</dbReference>
<sequence>MNRKTAIVPLNGLPAQQHRAARSDVLAWSYFSPARQSHGALPMRFKRERVLVIGCGDVAMRLIRQRARAADAKDTAAAATSTHRIWRALTSRPEQVVPLRELGVMALVGNLDQPGTLRRLAGLATRVLHLAPPTTTGMADGRTRALLRSLRCSGHAVRSLAYVSTTGVYGDCHGAWVSESQPVAPVNARAFRRVDAEQQVRALARQGVGATVLRAPGIYAFDRPNGSPLSRLEKGTPVLEAGDDVFTNHIHAEDLARACWLALWRGRAGRIFNANDDSALLMGDYFDCVAKAMHWPAPPRISRAQAQQTMSALQMSFLSESRRMSNQRIKRELRLAWHYPDVGVAVAQYLQLKGANAKP</sequence>
<dbReference type="GO" id="GO:0004029">
    <property type="term" value="F:aldehyde dehydrogenase (NAD+) activity"/>
    <property type="evidence" value="ECO:0007669"/>
    <property type="project" value="TreeGrafter"/>
</dbReference>
<organism evidence="2 3">
    <name type="scientific">Lampropedia aestuarii</name>
    <dbReference type="NCBI Taxonomy" id="2562762"/>
    <lineage>
        <taxon>Bacteria</taxon>
        <taxon>Pseudomonadati</taxon>
        <taxon>Pseudomonadota</taxon>
        <taxon>Betaproteobacteria</taxon>
        <taxon>Burkholderiales</taxon>
        <taxon>Comamonadaceae</taxon>
        <taxon>Lampropedia</taxon>
    </lineage>
</organism>
<gene>
    <name evidence="2" type="ORF">E8K88_10865</name>
</gene>
<evidence type="ECO:0000313" key="2">
    <source>
        <dbReference type="EMBL" id="THJ32786.1"/>
    </source>
</evidence>
<dbReference type="PANTHER" id="PTHR48079:SF6">
    <property type="entry name" value="NAD(P)-BINDING DOMAIN-CONTAINING PROTEIN-RELATED"/>
    <property type="match status" value="1"/>
</dbReference>
<comment type="caution">
    <text evidence="2">The sequence shown here is derived from an EMBL/GenBank/DDBJ whole genome shotgun (WGS) entry which is preliminary data.</text>
</comment>
<dbReference type="Gene3D" id="3.40.50.720">
    <property type="entry name" value="NAD(P)-binding Rossmann-like Domain"/>
    <property type="match status" value="1"/>
</dbReference>
<dbReference type="OrthoDB" id="9808276at2"/>
<accession>A0A4S5BSP3</accession>
<proteinExistence type="predicted"/>
<dbReference type="InterPro" id="IPR001509">
    <property type="entry name" value="Epimerase_deHydtase"/>
</dbReference>
<name>A0A4S5BSP3_9BURK</name>
<dbReference type="PANTHER" id="PTHR48079">
    <property type="entry name" value="PROTEIN YEEZ"/>
    <property type="match status" value="1"/>
</dbReference>
<dbReference type="SUPFAM" id="SSF51735">
    <property type="entry name" value="NAD(P)-binding Rossmann-fold domains"/>
    <property type="match status" value="1"/>
</dbReference>
<dbReference type="EMBL" id="SSWX01000013">
    <property type="protein sequence ID" value="THJ32786.1"/>
    <property type="molecule type" value="Genomic_DNA"/>
</dbReference>
<protein>
    <submittedName>
        <fullName evidence="2">NAD-dependent epimerase/dehydratase family protein</fullName>
    </submittedName>
</protein>
<feature type="domain" description="NAD-dependent epimerase/dehydratase" evidence="1">
    <location>
        <begin position="143"/>
        <end position="273"/>
    </location>
</feature>
<evidence type="ECO:0000313" key="3">
    <source>
        <dbReference type="Proteomes" id="UP000306236"/>
    </source>
</evidence>
<dbReference type="InterPro" id="IPR051783">
    <property type="entry name" value="NAD(P)-dependent_oxidoreduct"/>
</dbReference>
<keyword evidence="3" id="KW-1185">Reference proteome</keyword>
<dbReference type="AlphaFoldDB" id="A0A4S5BSP3"/>